<name>A0A934PLA8_9FLAO</name>
<dbReference type="InterPro" id="IPR006102">
    <property type="entry name" value="Ig-like_GH2"/>
</dbReference>
<feature type="domain" description="Beta-mannosidase-like galactose-binding" evidence="8">
    <location>
        <begin position="123"/>
        <end position="196"/>
    </location>
</feature>
<gene>
    <name evidence="9" type="ORF">I5M07_05910</name>
</gene>
<comment type="similarity">
    <text evidence="1">Belongs to the glycosyl hydrolase 2 family.</text>
</comment>
<evidence type="ECO:0000259" key="4">
    <source>
        <dbReference type="Pfam" id="PF00703"/>
    </source>
</evidence>
<dbReference type="InterPro" id="IPR032311">
    <property type="entry name" value="DUF4982"/>
</dbReference>
<dbReference type="SUPFAM" id="SSF49785">
    <property type="entry name" value="Galactose-binding domain-like"/>
    <property type="match status" value="1"/>
</dbReference>
<dbReference type="EMBL" id="JAEHFV010000002">
    <property type="protein sequence ID" value="MBK0369370.1"/>
    <property type="molecule type" value="Genomic_DNA"/>
</dbReference>
<feature type="domain" description="Glycoside hydrolase family 2 catalytic" evidence="5">
    <location>
        <begin position="347"/>
        <end position="518"/>
    </location>
</feature>
<evidence type="ECO:0000256" key="3">
    <source>
        <dbReference type="ARBA" id="ARBA00023295"/>
    </source>
</evidence>
<proteinExistence type="inferred from homology"/>
<dbReference type="PRINTS" id="PR00132">
    <property type="entry name" value="GLHYDRLASE2"/>
</dbReference>
<accession>A0A934PLA8</accession>
<dbReference type="InterPro" id="IPR017853">
    <property type="entry name" value="GH"/>
</dbReference>
<dbReference type="Gene3D" id="2.60.120.260">
    <property type="entry name" value="Galactose-binding domain-like"/>
    <property type="match status" value="1"/>
</dbReference>
<dbReference type="Gene3D" id="2.60.40.10">
    <property type="entry name" value="Immunoglobulins"/>
    <property type="match status" value="3"/>
</dbReference>
<feature type="domain" description="Glycoside hydrolase family 2" evidence="7">
    <location>
        <begin position="759"/>
        <end position="861"/>
    </location>
</feature>
<dbReference type="InterPro" id="IPR036156">
    <property type="entry name" value="Beta-gal/glucu_dom_sf"/>
</dbReference>
<evidence type="ECO:0000259" key="5">
    <source>
        <dbReference type="Pfam" id="PF02836"/>
    </source>
</evidence>
<dbReference type="Gene3D" id="3.20.20.80">
    <property type="entry name" value="Glycosidases"/>
    <property type="match status" value="1"/>
</dbReference>
<dbReference type="GO" id="GO:0004553">
    <property type="term" value="F:hydrolase activity, hydrolyzing O-glycosyl compounds"/>
    <property type="evidence" value="ECO:0007669"/>
    <property type="project" value="InterPro"/>
</dbReference>
<dbReference type="Pfam" id="PF16355">
    <property type="entry name" value="DUF4982"/>
    <property type="match status" value="1"/>
</dbReference>
<dbReference type="PANTHER" id="PTHR42732">
    <property type="entry name" value="BETA-GALACTOSIDASE"/>
    <property type="match status" value="1"/>
</dbReference>
<dbReference type="InterPro" id="IPR013783">
    <property type="entry name" value="Ig-like_fold"/>
</dbReference>
<dbReference type="AlphaFoldDB" id="A0A934PLA8"/>
<dbReference type="Pfam" id="PF18565">
    <property type="entry name" value="Glyco_hydro2_C5"/>
    <property type="match status" value="1"/>
</dbReference>
<feature type="domain" description="Glycoside hydrolase family 2 immunoglobulin-like beta-sandwich" evidence="4">
    <location>
        <begin position="223"/>
        <end position="337"/>
    </location>
</feature>
<dbReference type="SUPFAM" id="SSF49303">
    <property type="entry name" value="beta-Galactosidase/glucuronidase domain"/>
    <property type="match status" value="1"/>
</dbReference>
<dbReference type="InterPro" id="IPR040605">
    <property type="entry name" value="Glyco_hydro2_dom5"/>
</dbReference>
<evidence type="ECO:0000256" key="2">
    <source>
        <dbReference type="ARBA" id="ARBA00022801"/>
    </source>
</evidence>
<dbReference type="Proteomes" id="UP000609172">
    <property type="component" value="Unassembled WGS sequence"/>
</dbReference>
<keyword evidence="10" id="KW-1185">Reference proteome</keyword>
<dbReference type="InterPro" id="IPR051913">
    <property type="entry name" value="GH2_Domain-Containing"/>
</dbReference>
<dbReference type="InterPro" id="IPR048229">
    <property type="entry name" value="GalB-like"/>
</dbReference>
<dbReference type="PANTHER" id="PTHR42732:SF1">
    <property type="entry name" value="BETA-MANNOSIDASE"/>
    <property type="match status" value="1"/>
</dbReference>
<dbReference type="InterPro" id="IPR054593">
    <property type="entry name" value="Beta-mannosidase-like_N2"/>
</dbReference>
<evidence type="ECO:0000259" key="8">
    <source>
        <dbReference type="Pfam" id="PF22666"/>
    </source>
</evidence>
<evidence type="ECO:0000313" key="10">
    <source>
        <dbReference type="Proteomes" id="UP000609172"/>
    </source>
</evidence>
<organism evidence="9 10">
    <name type="scientific">Flavobacterium agrisoli</name>
    <dbReference type="NCBI Taxonomy" id="2793066"/>
    <lineage>
        <taxon>Bacteria</taxon>
        <taxon>Pseudomonadati</taxon>
        <taxon>Bacteroidota</taxon>
        <taxon>Flavobacteriia</taxon>
        <taxon>Flavobacteriales</taxon>
        <taxon>Flavobacteriaceae</taxon>
        <taxon>Flavobacterium</taxon>
    </lineage>
</organism>
<dbReference type="GO" id="GO:0005975">
    <property type="term" value="P:carbohydrate metabolic process"/>
    <property type="evidence" value="ECO:0007669"/>
    <property type="project" value="InterPro"/>
</dbReference>
<keyword evidence="2" id="KW-0378">Hydrolase</keyword>
<protein>
    <submittedName>
        <fullName evidence="9">DUF4982 domain-containing protein</fullName>
    </submittedName>
</protein>
<evidence type="ECO:0000259" key="6">
    <source>
        <dbReference type="Pfam" id="PF16355"/>
    </source>
</evidence>
<dbReference type="InterPro" id="IPR008979">
    <property type="entry name" value="Galactose-bd-like_sf"/>
</dbReference>
<sequence length="866" mass="98058">MKYADNPDDLIYDVRPKIEDTNDAKVADSKPTEAIVVASNQNVLKNWILPTANEFIKEDSKKHLRPEGNPGSDFPFVQNDFNDSQWQEVNLPHDWAITGPFYSGENPEVGGGMGRLPSHGVAWYRKKIELNPSDKNKIIYLDIDGAMSYAMVWLNGHLVGGWPYGYNSFRLNLSPYLRYDKPNQLAIRLDNPNHAARWYPGGGLYRNVWLTKVALIHIAHWGSFITTPEVSPNKAILNFELKVQNNTPNAQTIRAQTTLYETDVNGKKIGKKIDSFPIQTFEIEKNTNNTSNVQLTLENPKLWGVFPKQKQNLYLAYTELFQNNTLVDTYETKFGIRKIEFDANLGLIVNGEKIKIQGVNQHHDLGALGAAFNVKAAQRQLELLRELGCNAIRLAHNPPAPEFLELTDKMGFLVINEIFDSWQRKKTPLDFHLIFDDWHEADTRSFVRRDRNHPSVIAWSFGNEVGEQYTDKEGAKIAKKLHNIVHEEDPTRPASASQNFAKPDMPFSNEMDFISLNYQGEGIRNAPAYAHLTNGIRTKPLYDAFHQTFPHKIIVSSETASALSSRGSYIFPVTTENSAPVSDTTGGNPKTKEVSAYELYTAQFGSSPDKVFATQDKHPFVAGEFVWSGWDYLGEPTPYYSAKSSYCGIIDLAGFKKDRFYLYQSRWRPDLPLAHILPHWNWPDQIGKVTPVHVFTSGDEAELFLNGKSLGRKKKQAFEYRLRWDDVVYQPGKLEVVSFRKDKKWASETIETTDDPNKIMLSCDTKTLQANGEDLAFITVKVMDKKDRLVPNAQNKLIFSIEGPGEIVATDNGNPSDLTAFSSFERNAFNGLALVIVRAKKDQKGIIKLRISSENLEKTRISIPIK</sequence>
<dbReference type="SUPFAM" id="SSF51445">
    <property type="entry name" value="(Trans)glycosidases"/>
    <property type="match status" value="1"/>
</dbReference>
<evidence type="ECO:0000256" key="1">
    <source>
        <dbReference type="ARBA" id="ARBA00007401"/>
    </source>
</evidence>
<dbReference type="InterPro" id="IPR006103">
    <property type="entry name" value="Glyco_hydro_2_cat"/>
</dbReference>
<dbReference type="Pfam" id="PF02836">
    <property type="entry name" value="Glyco_hydro_2_C"/>
    <property type="match status" value="1"/>
</dbReference>
<dbReference type="NCBIfam" id="NF041463">
    <property type="entry name" value="GalB"/>
    <property type="match status" value="1"/>
</dbReference>
<comment type="caution">
    <text evidence="9">The sequence shown here is derived from an EMBL/GenBank/DDBJ whole genome shotgun (WGS) entry which is preliminary data.</text>
</comment>
<keyword evidence="3" id="KW-0326">Glycosidase</keyword>
<reference evidence="9" key="1">
    <citation type="submission" date="2020-12" db="EMBL/GenBank/DDBJ databases">
        <title>Bacterial novel species Flavobacterium sp. SE-1-e isolated from soil.</title>
        <authorList>
            <person name="Jung H.-Y."/>
        </authorList>
    </citation>
    <scope>NUCLEOTIDE SEQUENCE</scope>
    <source>
        <strain evidence="9">SE-1-e</strain>
    </source>
</reference>
<feature type="domain" description="DUF4982" evidence="6">
    <location>
        <begin position="687"/>
        <end position="746"/>
    </location>
</feature>
<dbReference type="Pfam" id="PF00703">
    <property type="entry name" value="Glyco_hydro_2"/>
    <property type="match status" value="1"/>
</dbReference>
<evidence type="ECO:0000313" key="9">
    <source>
        <dbReference type="EMBL" id="MBK0369370.1"/>
    </source>
</evidence>
<evidence type="ECO:0000259" key="7">
    <source>
        <dbReference type="Pfam" id="PF18565"/>
    </source>
</evidence>
<dbReference type="Pfam" id="PF22666">
    <property type="entry name" value="Glyco_hydro_2_N2"/>
    <property type="match status" value="1"/>
</dbReference>
<dbReference type="InterPro" id="IPR006101">
    <property type="entry name" value="Glyco_hydro_2"/>
</dbReference>